<name>A0A5J4VRF4_9EUKA</name>
<dbReference type="InterPro" id="IPR013809">
    <property type="entry name" value="ENTH"/>
</dbReference>
<evidence type="ECO:0000313" key="4">
    <source>
        <dbReference type="Proteomes" id="UP000324800"/>
    </source>
</evidence>
<dbReference type="Proteomes" id="UP000324800">
    <property type="component" value="Unassembled WGS sequence"/>
</dbReference>
<feature type="compositionally biased region" description="Polar residues" evidence="1">
    <location>
        <begin position="466"/>
        <end position="476"/>
    </location>
</feature>
<dbReference type="EMBL" id="SNRW01005472">
    <property type="protein sequence ID" value="KAA6385000.1"/>
    <property type="molecule type" value="Genomic_DNA"/>
</dbReference>
<reference evidence="3 4" key="1">
    <citation type="submission" date="2019-03" db="EMBL/GenBank/DDBJ databases">
        <title>Single cell metagenomics reveals metabolic interactions within the superorganism composed of flagellate Streblomastix strix and complex community of Bacteroidetes bacteria on its surface.</title>
        <authorList>
            <person name="Treitli S.C."/>
            <person name="Kolisko M."/>
            <person name="Husnik F."/>
            <person name="Keeling P."/>
            <person name="Hampl V."/>
        </authorList>
    </citation>
    <scope>NUCLEOTIDE SEQUENCE [LARGE SCALE GENOMIC DNA]</scope>
    <source>
        <strain evidence="3">ST1C</strain>
    </source>
</reference>
<protein>
    <recommendedName>
        <fullName evidence="2">ENTH domain-containing protein</fullName>
    </recommendedName>
</protein>
<dbReference type="GO" id="GO:0005543">
    <property type="term" value="F:phospholipid binding"/>
    <property type="evidence" value="ECO:0007669"/>
    <property type="project" value="TreeGrafter"/>
</dbReference>
<dbReference type="OrthoDB" id="4033880at2759"/>
<dbReference type="PANTHER" id="PTHR12276">
    <property type="entry name" value="EPSIN/ENT-RELATED"/>
    <property type="match status" value="1"/>
</dbReference>
<dbReference type="SMART" id="SM00273">
    <property type="entry name" value="ENTH"/>
    <property type="match status" value="1"/>
</dbReference>
<dbReference type="GO" id="GO:0005768">
    <property type="term" value="C:endosome"/>
    <property type="evidence" value="ECO:0007669"/>
    <property type="project" value="TreeGrafter"/>
</dbReference>
<evidence type="ECO:0000256" key="1">
    <source>
        <dbReference type="SAM" id="MobiDB-lite"/>
    </source>
</evidence>
<gene>
    <name evidence="3" type="ORF">EZS28_019472</name>
</gene>
<dbReference type="PROSITE" id="PS50942">
    <property type="entry name" value="ENTH"/>
    <property type="match status" value="1"/>
</dbReference>
<proteinExistence type="predicted"/>
<sequence length="541" mass="61694">MTVRSLLKQVQNLPVFGTEIERKIRFVTSNDRDVVDTSLLNEIADETHKRDFYDEIMQLVWERLDQKSKDWKIVYKTLQLMEVLIRSGSPSCITEIRRNQYKVKNLQFFDYTNSHQVDCGVNVREKAKGLLEILDNDELIKEMRDESQRTRERCEGGVERGSRGDRSHSSWDQPTKQTRAPTTIGKYDVSGGVDNKKGSADSDSENEEERIKRQKEERRKRREKEKKEAEEKQKKEQELIEAESQKRREEQQKEEQLKLQQEQARLQQKQIQEQQQQLLWQQQLSYQKQPTSQPQNVIQQSAPNVIPNTQAPAPAFSNSFFTFDNSQANATIPQQIPQQTPQQTQPVNNNFFPGSTFQQQQPVPQQTIQTQQQIQPAQPAQPQKNNMAFMLFLENASSGTNANASTNPNEGNLISGIGESTNTEQQGSGNNLTGVYSGVDKKLLDFDSFGDPNEKKQATRAKGSFVSISSSGPTAPMANQNPGVYPGYQQPPAQQVMQYPQYGAYPMQGYQPGQNPAQYPGVYNQQQFQQGYPNTGPRVGY</sequence>
<dbReference type="GO" id="GO:0030276">
    <property type="term" value="F:clathrin binding"/>
    <property type="evidence" value="ECO:0007669"/>
    <property type="project" value="TreeGrafter"/>
</dbReference>
<feature type="compositionally biased region" description="Polar residues" evidence="1">
    <location>
        <begin position="170"/>
        <end position="181"/>
    </location>
</feature>
<dbReference type="InterPro" id="IPR008942">
    <property type="entry name" value="ENTH_VHS"/>
</dbReference>
<feature type="domain" description="ENTH" evidence="2">
    <location>
        <begin position="12"/>
        <end position="144"/>
    </location>
</feature>
<dbReference type="AlphaFoldDB" id="A0A5J4VRF4"/>
<dbReference type="SUPFAM" id="SSF48464">
    <property type="entry name" value="ENTH/VHS domain"/>
    <property type="match status" value="1"/>
</dbReference>
<feature type="compositionally biased region" description="Basic and acidic residues" evidence="1">
    <location>
        <begin position="144"/>
        <end position="169"/>
    </location>
</feature>
<organism evidence="3 4">
    <name type="scientific">Streblomastix strix</name>
    <dbReference type="NCBI Taxonomy" id="222440"/>
    <lineage>
        <taxon>Eukaryota</taxon>
        <taxon>Metamonada</taxon>
        <taxon>Preaxostyla</taxon>
        <taxon>Oxymonadida</taxon>
        <taxon>Streblomastigidae</taxon>
        <taxon>Streblomastix</taxon>
    </lineage>
</organism>
<dbReference type="Pfam" id="PF01417">
    <property type="entry name" value="ENTH"/>
    <property type="match status" value="1"/>
</dbReference>
<comment type="caution">
    <text evidence="3">The sequence shown here is derived from an EMBL/GenBank/DDBJ whole genome shotgun (WGS) entry which is preliminary data.</text>
</comment>
<feature type="region of interest" description="Disordered" evidence="1">
    <location>
        <begin position="144"/>
        <end position="249"/>
    </location>
</feature>
<dbReference type="GO" id="GO:0005886">
    <property type="term" value="C:plasma membrane"/>
    <property type="evidence" value="ECO:0007669"/>
    <property type="project" value="TreeGrafter"/>
</dbReference>
<feature type="compositionally biased region" description="Basic and acidic residues" evidence="1">
    <location>
        <begin position="225"/>
        <end position="249"/>
    </location>
</feature>
<dbReference type="CDD" id="cd03571">
    <property type="entry name" value="ENTH"/>
    <property type="match status" value="1"/>
</dbReference>
<evidence type="ECO:0000313" key="3">
    <source>
        <dbReference type="EMBL" id="KAA6385000.1"/>
    </source>
</evidence>
<accession>A0A5J4VRF4</accession>
<dbReference type="GO" id="GO:0030125">
    <property type="term" value="C:clathrin vesicle coat"/>
    <property type="evidence" value="ECO:0007669"/>
    <property type="project" value="TreeGrafter"/>
</dbReference>
<dbReference type="PANTHER" id="PTHR12276:SF45">
    <property type="entry name" value="CLATHRIN INTERACTOR 1"/>
    <property type="match status" value="1"/>
</dbReference>
<dbReference type="GO" id="GO:0006897">
    <property type="term" value="P:endocytosis"/>
    <property type="evidence" value="ECO:0007669"/>
    <property type="project" value="TreeGrafter"/>
</dbReference>
<dbReference type="Gene3D" id="1.25.40.90">
    <property type="match status" value="1"/>
</dbReference>
<evidence type="ECO:0000259" key="2">
    <source>
        <dbReference type="PROSITE" id="PS50942"/>
    </source>
</evidence>
<feature type="region of interest" description="Disordered" evidence="1">
    <location>
        <begin position="453"/>
        <end position="476"/>
    </location>
</feature>